<evidence type="ECO:0008006" key="4">
    <source>
        <dbReference type="Google" id="ProtNLM"/>
    </source>
</evidence>
<keyword evidence="1" id="KW-0472">Membrane</keyword>
<feature type="transmembrane region" description="Helical" evidence="1">
    <location>
        <begin position="12"/>
        <end position="30"/>
    </location>
</feature>
<gene>
    <name evidence="2" type="ORF">WKV53_13660</name>
</gene>
<name>A0ABU9AWY1_9BACT</name>
<comment type="caution">
    <text evidence="2">The sequence shown here is derived from an EMBL/GenBank/DDBJ whole genome shotgun (WGS) entry which is preliminary data.</text>
</comment>
<protein>
    <recommendedName>
        <fullName evidence="4">DUF3592 domain-containing protein</fullName>
    </recommendedName>
</protein>
<evidence type="ECO:0000313" key="2">
    <source>
        <dbReference type="EMBL" id="MEK7951557.1"/>
    </source>
</evidence>
<keyword evidence="1" id="KW-1133">Transmembrane helix</keyword>
<organism evidence="2 3">
    <name type="scientific">Luteolibacter soli</name>
    <dbReference type="NCBI Taxonomy" id="3135280"/>
    <lineage>
        <taxon>Bacteria</taxon>
        <taxon>Pseudomonadati</taxon>
        <taxon>Verrucomicrobiota</taxon>
        <taxon>Verrucomicrobiia</taxon>
        <taxon>Verrucomicrobiales</taxon>
        <taxon>Verrucomicrobiaceae</taxon>
        <taxon>Luteolibacter</taxon>
    </lineage>
</organism>
<dbReference type="EMBL" id="JBBUKT010000004">
    <property type="protein sequence ID" value="MEK7951557.1"/>
    <property type="molecule type" value="Genomic_DNA"/>
</dbReference>
<dbReference type="Proteomes" id="UP001371305">
    <property type="component" value="Unassembled WGS sequence"/>
</dbReference>
<proteinExistence type="predicted"/>
<keyword evidence="3" id="KW-1185">Reference proteome</keyword>
<feature type="transmembrane region" description="Helical" evidence="1">
    <location>
        <begin position="110"/>
        <end position="132"/>
    </location>
</feature>
<reference evidence="2 3" key="1">
    <citation type="submission" date="2024-04" db="EMBL/GenBank/DDBJ databases">
        <title>Luteolibacter sp. isolated from soil.</title>
        <authorList>
            <person name="An J."/>
        </authorList>
    </citation>
    <scope>NUCLEOTIDE SEQUENCE [LARGE SCALE GENOMIC DNA]</scope>
    <source>
        <strain evidence="2 3">Y139</strain>
    </source>
</reference>
<accession>A0ABU9AWY1</accession>
<evidence type="ECO:0000313" key="3">
    <source>
        <dbReference type="Proteomes" id="UP001371305"/>
    </source>
</evidence>
<evidence type="ECO:0000256" key="1">
    <source>
        <dbReference type="SAM" id="Phobius"/>
    </source>
</evidence>
<keyword evidence="1" id="KW-0812">Transmembrane</keyword>
<sequence>MTPRPLHRSILFWSGIVVMAFIVWAWGFSYRNLDIASYSRVEATHGAGGLAVMVQPRSTRLGAFHSEGPIKIKYGKHGEWIYDGVMPGDTARIFPRLATYSDAFDGSWSIFLPHWVIMLAVSIAWLVVLVFWRRHRARLRKLHSPG</sequence>